<name>A0AA94EGP0_9GAMM</name>
<dbReference type="AlphaFoldDB" id="A0AA94EGP0"/>
<feature type="transmembrane region" description="Helical" evidence="1">
    <location>
        <begin position="62"/>
        <end position="79"/>
    </location>
</feature>
<feature type="transmembrane region" description="Helical" evidence="1">
    <location>
        <begin position="146"/>
        <end position="166"/>
    </location>
</feature>
<keyword evidence="1" id="KW-0812">Transmembrane</keyword>
<keyword evidence="1" id="KW-0472">Membrane</keyword>
<feature type="transmembrane region" description="Helical" evidence="1">
    <location>
        <begin position="372"/>
        <end position="391"/>
    </location>
</feature>
<keyword evidence="3" id="KW-1185">Reference proteome</keyword>
<evidence type="ECO:0000256" key="1">
    <source>
        <dbReference type="SAM" id="Phobius"/>
    </source>
</evidence>
<dbReference type="InterPro" id="IPR010266">
    <property type="entry name" value="NnrS"/>
</dbReference>
<feature type="transmembrane region" description="Helical" evidence="1">
    <location>
        <begin position="210"/>
        <end position="230"/>
    </location>
</feature>
<feature type="transmembrane region" description="Helical" evidence="1">
    <location>
        <begin position="178"/>
        <end position="198"/>
    </location>
</feature>
<gene>
    <name evidence="2" type="ORF">CWE23_05940</name>
</gene>
<dbReference type="Proteomes" id="UP000286680">
    <property type="component" value="Unassembled WGS sequence"/>
</dbReference>
<dbReference type="EMBL" id="PIPS01000001">
    <property type="protein sequence ID" value="RUO45533.1"/>
    <property type="molecule type" value="Genomic_DNA"/>
</dbReference>
<feature type="transmembrane region" description="Helical" evidence="1">
    <location>
        <begin position="307"/>
        <end position="326"/>
    </location>
</feature>
<feature type="transmembrane region" description="Helical" evidence="1">
    <location>
        <begin position="115"/>
        <end position="134"/>
    </location>
</feature>
<reference evidence="3" key="1">
    <citation type="journal article" date="2018" name="Front. Microbiol.">
        <title>Genome-Based Analysis Reveals the Taxonomy and Diversity of the Family Idiomarinaceae.</title>
        <authorList>
            <person name="Liu Y."/>
            <person name="Lai Q."/>
            <person name="Shao Z."/>
        </authorList>
    </citation>
    <scope>NUCLEOTIDE SEQUENCE [LARGE SCALE GENOMIC DNA]</scope>
    <source>
        <strain evidence="3">SN-14</strain>
    </source>
</reference>
<sequence>MQVTQLDKEMAMAPILRQAYRPMFLFGAIFSAIAILLWGLALSGTLELPVYGNILFWHSHEMIYGFVVAIVLGFLLTAVQNWTGMRATHGATLGILALLWSAGRLLMLFGEGLPWWLVMSVDVALLTVAAILFARLVLKVNQTRNLFFIPILLLLAVSSALMHVGYQFKQYEWQTLGAYNGVFLVTLLMSIIGGRVMPMFTANGTMTKKVLPIGWLESLSIGLLWLLFAVHFFNLTLYIPDLWLGALFAVAALAHFVRVLRWKIWLTFRVPLLWSLHIAYWFIPLGLALLAAHYWGAEITRSTAMHALTAGAMGNMILAMMARVSLGHSGRPLQPKPIMSLAFALMVIAGLTRVLGVSVWPQWTTDWLLISSYAWTAALLIFVMVYVRIFLTPRADGNPG</sequence>
<feature type="transmembrane region" description="Helical" evidence="1">
    <location>
        <begin position="272"/>
        <end position="295"/>
    </location>
</feature>
<organism evidence="2 3">
    <name type="scientific">Idiomarina aquatica</name>
    <dbReference type="NCBI Taxonomy" id="1327752"/>
    <lineage>
        <taxon>Bacteria</taxon>
        <taxon>Pseudomonadati</taxon>
        <taxon>Pseudomonadota</taxon>
        <taxon>Gammaproteobacteria</taxon>
        <taxon>Alteromonadales</taxon>
        <taxon>Idiomarinaceae</taxon>
        <taxon>Idiomarina</taxon>
    </lineage>
</organism>
<feature type="transmembrane region" description="Helical" evidence="1">
    <location>
        <begin position="338"/>
        <end position="360"/>
    </location>
</feature>
<accession>A0AA94EGP0</accession>
<protein>
    <submittedName>
        <fullName evidence="2">NnrS family protein</fullName>
    </submittedName>
</protein>
<feature type="transmembrane region" description="Helical" evidence="1">
    <location>
        <begin position="242"/>
        <end position="260"/>
    </location>
</feature>
<dbReference type="RefSeq" id="WP_126819739.1">
    <property type="nucleotide sequence ID" value="NZ_PIPS01000001.1"/>
</dbReference>
<evidence type="ECO:0000313" key="2">
    <source>
        <dbReference type="EMBL" id="RUO45533.1"/>
    </source>
</evidence>
<proteinExistence type="predicted"/>
<evidence type="ECO:0000313" key="3">
    <source>
        <dbReference type="Proteomes" id="UP000286680"/>
    </source>
</evidence>
<dbReference type="Pfam" id="PF05940">
    <property type="entry name" value="NnrS"/>
    <property type="match status" value="1"/>
</dbReference>
<keyword evidence="1" id="KW-1133">Transmembrane helix</keyword>
<feature type="transmembrane region" description="Helical" evidence="1">
    <location>
        <begin position="20"/>
        <end position="42"/>
    </location>
</feature>
<feature type="transmembrane region" description="Helical" evidence="1">
    <location>
        <begin position="91"/>
        <end position="109"/>
    </location>
</feature>
<comment type="caution">
    <text evidence="2">The sequence shown here is derived from an EMBL/GenBank/DDBJ whole genome shotgun (WGS) entry which is preliminary data.</text>
</comment>